<sequence>MKMAAQSGNKIAFPHHKQSLNLHLQCDEYDRQQRISCDYHLSTLPLLMEETSY</sequence>
<name>A0A0E9PU13_ANGAN</name>
<dbReference type="AlphaFoldDB" id="A0A0E9PU13"/>
<organism evidence="1">
    <name type="scientific">Anguilla anguilla</name>
    <name type="common">European freshwater eel</name>
    <name type="synonym">Muraena anguilla</name>
    <dbReference type="NCBI Taxonomy" id="7936"/>
    <lineage>
        <taxon>Eukaryota</taxon>
        <taxon>Metazoa</taxon>
        <taxon>Chordata</taxon>
        <taxon>Craniata</taxon>
        <taxon>Vertebrata</taxon>
        <taxon>Euteleostomi</taxon>
        <taxon>Actinopterygii</taxon>
        <taxon>Neopterygii</taxon>
        <taxon>Teleostei</taxon>
        <taxon>Anguilliformes</taxon>
        <taxon>Anguillidae</taxon>
        <taxon>Anguilla</taxon>
    </lineage>
</organism>
<proteinExistence type="predicted"/>
<reference evidence="1" key="2">
    <citation type="journal article" date="2015" name="Fish Shellfish Immunol.">
        <title>Early steps in the European eel (Anguilla anguilla)-Vibrio vulnificus interaction in the gills: Role of the RtxA13 toxin.</title>
        <authorList>
            <person name="Callol A."/>
            <person name="Pajuelo D."/>
            <person name="Ebbesson L."/>
            <person name="Teles M."/>
            <person name="MacKenzie S."/>
            <person name="Amaro C."/>
        </authorList>
    </citation>
    <scope>NUCLEOTIDE SEQUENCE</scope>
</reference>
<accession>A0A0E9PU13</accession>
<dbReference type="EMBL" id="GBXM01100992">
    <property type="protein sequence ID" value="JAH07585.1"/>
    <property type="molecule type" value="Transcribed_RNA"/>
</dbReference>
<reference evidence="1" key="1">
    <citation type="submission" date="2014-11" db="EMBL/GenBank/DDBJ databases">
        <authorList>
            <person name="Amaro Gonzalez C."/>
        </authorList>
    </citation>
    <scope>NUCLEOTIDE SEQUENCE</scope>
</reference>
<protein>
    <submittedName>
        <fullName evidence="1">Uncharacterized protein</fullName>
    </submittedName>
</protein>
<evidence type="ECO:0000313" key="1">
    <source>
        <dbReference type="EMBL" id="JAH07585.1"/>
    </source>
</evidence>